<accession>A0A841PPE3</accession>
<protein>
    <recommendedName>
        <fullName evidence="2">Inner membrane protein YgaP-like transmembrane domain-containing protein</fullName>
    </recommendedName>
</protein>
<organism evidence="3 4">
    <name type="scientific">Geomicrobium halophilum</name>
    <dbReference type="NCBI Taxonomy" id="549000"/>
    <lineage>
        <taxon>Bacteria</taxon>
        <taxon>Bacillati</taxon>
        <taxon>Bacillota</taxon>
        <taxon>Bacilli</taxon>
        <taxon>Bacillales</taxon>
        <taxon>Geomicrobium</taxon>
    </lineage>
</organism>
<dbReference type="InterPro" id="IPR021309">
    <property type="entry name" value="YgaP-like_TM"/>
</dbReference>
<feature type="region of interest" description="Disordered" evidence="1">
    <location>
        <begin position="73"/>
        <end position="98"/>
    </location>
</feature>
<gene>
    <name evidence="3" type="ORF">HNR44_000100</name>
</gene>
<dbReference type="RefSeq" id="WP_184402179.1">
    <property type="nucleotide sequence ID" value="NZ_JACHHJ010000001.1"/>
</dbReference>
<dbReference type="AlphaFoldDB" id="A0A841PPE3"/>
<feature type="domain" description="Inner membrane protein YgaP-like transmembrane" evidence="2">
    <location>
        <begin position="1"/>
        <end position="66"/>
    </location>
</feature>
<evidence type="ECO:0000259" key="2">
    <source>
        <dbReference type="Pfam" id="PF11127"/>
    </source>
</evidence>
<keyword evidence="4" id="KW-1185">Reference proteome</keyword>
<evidence type="ECO:0000256" key="1">
    <source>
        <dbReference type="SAM" id="MobiDB-lite"/>
    </source>
</evidence>
<reference evidence="3 4" key="1">
    <citation type="submission" date="2020-08" db="EMBL/GenBank/DDBJ databases">
        <title>Genomic Encyclopedia of Type Strains, Phase IV (KMG-IV): sequencing the most valuable type-strain genomes for metagenomic binning, comparative biology and taxonomic classification.</title>
        <authorList>
            <person name="Goeker M."/>
        </authorList>
    </citation>
    <scope>NUCLEOTIDE SEQUENCE [LARGE SCALE GENOMIC DNA]</scope>
    <source>
        <strain evidence="3 4">DSM 21769</strain>
    </source>
</reference>
<comment type="caution">
    <text evidence="3">The sequence shown here is derived from an EMBL/GenBank/DDBJ whole genome shotgun (WGS) entry which is preliminary data.</text>
</comment>
<dbReference type="EMBL" id="JACHHJ010000001">
    <property type="protein sequence ID" value="MBB6448151.1"/>
    <property type="molecule type" value="Genomic_DNA"/>
</dbReference>
<evidence type="ECO:0000313" key="4">
    <source>
        <dbReference type="Proteomes" id="UP000568839"/>
    </source>
</evidence>
<name>A0A841PPE3_9BACL</name>
<sequence length="98" mass="10812">MKQNVGTFDAIMRITCGLTGVAWGTSKMVKHSEQLMPLVVTMYSAMKVGEGITKYCPLLDLFNVDSENFLTQDSEQNSQNKSYPQNGTGSYGSENQGY</sequence>
<evidence type="ECO:0000313" key="3">
    <source>
        <dbReference type="EMBL" id="MBB6448151.1"/>
    </source>
</evidence>
<proteinExistence type="predicted"/>
<dbReference type="Proteomes" id="UP000568839">
    <property type="component" value="Unassembled WGS sequence"/>
</dbReference>
<dbReference type="Pfam" id="PF11127">
    <property type="entry name" value="YgaP-like_TM"/>
    <property type="match status" value="1"/>
</dbReference>